<dbReference type="AlphaFoldDB" id="A0A9X3YM42"/>
<dbReference type="EMBL" id="JAOVZO020000019">
    <property type="protein sequence ID" value="MDC8014797.1"/>
    <property type="molecule type" value="Genomic_DNA"/>
</dbReference>
<dbReference type="InterPro" id="IPR036282">
    <property type="entry name" value="Glutathione-S-Trfase_C_sf"/>
</dbReference>
<proteinExistence type="predicted"/>
<feature type="domain" description="GST N-terminal" evidence="1">
    <location>
        <begin position="1"/>
        <end position="80"/>
    </location>
</feature>
<dbReference type="Gene3D" id="3.40.30.10">
    <property type="entry name" value="Glutaredoxin"/>
    <property type="match status" value="1"/>
</dbReference>
<comment type="caution">
    <text evidence="3">The sequence shown here is derived from an EMBL/GenBank/DDBJ whole genome shotgun (WGS) entry which is preliminary data.</text>
</comment>
<dbReference type="PANTHER" id="PTHR44051">
    <property type="entry name" value="GLUTATHIONE S-TRANSFERASE-RELATED"/>
    <property type="match status" value="1"/>
</dbReference>
<dbReference type="Pfam" id="PF13410">
    <property type="entry name" value="GST_C_2"/>
    <property type="match status" value="1"/>
</dbReference>
<evidence type="ECO:0000313" key="3">
    <source>
        <dbReference type="EMBL" id="MDC8014797.1"/>
    </source>
</evidence>
<dbReference type="InterPro" id="IPR040079">
    <property type="entry name" value="Glutathione_S-Trfase"/>
</dbReference>
<dbReference type="SFLD" id="SFLDG01150">
    <property type="entry name" value="Main.1:_Beta-like"/>
    <property type="match status" value="1"/>
</dbReference>
<dbReference type="PROSITE" id="PS50404">
    <property type="entry name" value="GST_NTER"/>
    <property type="match status" value="1"/>
</dbReference>
<accession>A0A9X3YM42</accession>
<protein>
    <submittedName>
        <fullName evidence="3">Glutathione S-transferase family protein</fullName>
    </submittedName>
</protein>
<evidence type="ECO:0000259" key="2">
    <source>
        <dbReference type="PROSITE" id="PS50405"/>
    </source>
</evidence>
<dbReference type="Pfam" id="PF13417">
    <property type="entry name" value="GST_N_3"/>
    <property type="match status" value="1"/>
</dbReference>
<dbReference type="SUPFAM" id="SSF52833">
    <property type="entry name" value="Thioredoxin-like"/>
    <property type="match status" value="1"/>
</dbReference>
<dbReference type="Gene3D" id="1.20.1050.10">
    <property type="match status" value="1"/>
</dbReference>
<reference evidence="3" key="1">
    <citation type="submission" date="2023-02" db="EMBL/GenBank/DDBJ databases">
        <title>Tahibacter soli sp. nov. isolated from soil.</title>
        <authorList>
            <person name="Baek J.H."/>
            <person name="Lee J.K."/>
            <person name="Choi D.G."/>
            <person name="Jeon C.O."/>
        </authorList>
    </citation>
    <scope>NUCLEOTIDE SEQUENCE</scope>
    <source>
        <strain evidence="3">BL</strain>
    </source>
</reference>
<dbReference type="PANTHER" id="PTHR44051:SF21">
    <property type="entry name" value="GLUTATHIONE S-TRANSFERASE FAMILY PROTEIN"/>
    <property type="match status" value="1"/>
</dbReference>
<dbReference type="PROSITE" id="PS50405">
    <property type="entry name" value="GST_CTER"/>
    <property type="match status" value="1"/>
</dbReference>
<name>A0A9X3YM42_9GAMM</name>
<dbReference type="CDD" id="cd03188">
    <property type="entry name" value="GST_C_Beta"/>
    <property type="match status" value="1"/>
</dbReference>
<keyword evidence="4" id="KW-1185">Reference proteome</keyword>
<dbReference type="CDD" id="cd03057">
    <property type="entry name" value="GST_N_Beta"/>
    <property type="match status" value="1"/>
</dbReference>
<evidence type="ECO:0000313" key="4">
    <source>
        <dbReference type="Proteomes" id="UP001139971"/>
    </source>
</evidence>
<dbReference type="SUPFAM" id="SSF47616">
    <property type="entry name" value="GST C-terminal domain-like"/>
    <property type="match status" value="1"/>
</dbReference>
<organism evidence="3 4">
    <name type="scientific">Tahibacter soli</name>
    <dbReference type="NCBI Taxonomy" id="2983605"/>
    <lineage>
        <taxon>Bacteria</taxon>
        <taxon>Pseudomonadati</taxon>
        <taxon>Pseudomonadota</taxon>
        <taxon>Gammaproteobacteria</taxon>
        <taxon>Lysobacterales</taxon>
        <taxon>Rhodanobacteraceae</taxon>
        <taxon>Tahibacter</taxon>
    </lineage>
</organism>
<feature type="domain" description="GST C-terminal" evidence="2">
    <location>
        <begin position="86"/>
        <end position="209"/>
    </location>
</feature>
<dbReference type="RefSeq" id="WP_263540962.1">
    <property type="nucleotide sequence ID" value="NZ_JAOVZO020000019.1"/>
</dbReference>
<dbReference type="InterPro" id="IPR036249">
    <property type="entry name" value="Thioredoxin-like_sf"/>
</dbReference>
<evidence type="ECO:0000259" key="1">
    <source>
        <dbReference type="PROSITE" id="PS50404"/>
    </source>
</evidence>
<dbReference type="InterPro" id="IPR010987">
    <property type="entry name" value="Glutathione-S-Trfase_C-like"/>
</dbReference>
<gene>
    <name evidence="3" type="ORF">OD750_019810</name>
</gene>
<dbReference type="SFLD" id="SFLDS00019">
    <property type="entry name" value="Glutathione_Transferase_(cytos"/>
    <property type="match status" value="1"/>
</dbReference>
<sequence>MYTLYTSPGTAGMMVHQLLIELGAPYEMHLLDIKAGDQRKPEYLALNPNGVVPTLVIDGKPRTESSALVMLLAERHPEGGFAPAPGDAARDDYLEWMLILAHSLQPAYRLWFYPSDLGDVDHDAIKAGARAKIEKTWDRVEARLSDGRPYMLGDAVSALDFYTLMLMRWSRNMPKPATTWTHLAAFAARMKQRPSWRRLYELEGLTEWA</sequence>
<dbReference type="SFLD" id="SFLDG00358">
    <property type="entry name" value="Main_(cytGST)"/>
    <property type="match status" value="1"/>
</dbReference>
<dbReference type="InterPro" id="IPR004045">
    <property type="entry name" value="Glutathione_S-Trfase_N"/>
</dbReference>
<dbReference type="Proteomes" id="UP001139971">
    <property type="component" value="Unassembled WGS sequence"/>
</dbReference>